<gene>
    <name evidence="2" type="ORF">FKV24_005730</name>
</gene>
<dbReference type="PANTHER" id="PTHR15032">
    <property type="entry name" value="N-ACYL-PHOSPHATIDYLETHANOLAMINE-HYDROLYZING PHOSPHOLIPASE D"/>
    <property type="match status" value="1"/>
</dbReference>
<dbReference type="SUPFAM" id="SSF56281">
    <property type="entry name" value="Metallo-hydrolase/oxidoreductase"/>
    <property type="match status" value="1"/>
</dbReference>
<dbReference type="EMBL" id="VICD02000080">
    <property type="protein sequence ID" value="KAB8194412.1"/>
    <property type="molecule type" value="Genomic_DNA"/>
</dbReference>
<dbReference type="AlphaFoldDB" id="A0A508AWP1"/>
<proteinExistence type="predicted"/>
<dbReference type="RefSeq" id="WP_141481701.1">
    <property type="nucleotide sequence ID" value="NZ_VICD02000080.1"/>
</dbReference>
<organism evidence="2 3">
    <name type="scientific">Marilutibacter maris</name>
    <dbReference type="NCBI Taxonomy" id="1605891"/>
    <lineage>
        <taxon>Bacteria</taxon>
        <taxon>Pseudomonadati</taxon>
        <taxon>Pseudomonadota</taxon>
        <taxon>Gammaproteobacteria</taxon>
        <taxon>Lysobacterales</taxon>
        <taxon>Lysobacteraceae</taxon>
        <taxon>Marilutibacter</taxon>
    </lineage>
</organism>
<reference evidence="2 3" key="1">
    <citation type="submission" date="2019-10" db="EMBL/GenBank/DDBJ databases">
        <title>Lysobacter alkalisoli sp. nov., isolated from saline-alkaline soil.</title>
        <authorList>
            <person name="Sun J.-Q."/>
        </authorList>
    </citation>
    <scope>NUCLEOTIDE SEQUENCE [LARGE SCALE GENOMIC DNA]</scope>
    <source>
        <strain evidence="2 3">KCTC 42381</strain>
    </source>
</reference>
<comment type="caution">
    <text evidence="2">The sequence shown here is derived from an EMBL/GenBank/DDBJ whole genome shotgun (WGS) entry which is preliminary data.</text>
</comment>
<dbReference type="Proteomes" id="UP000320431">
    <property type="component" value="Unassembled WGS sequence"/>
</dbReference>
<dbReference type="PANTHER" id="PTHR15032:SF4">
    <property type="entry name" value="N-ACYL-PHOSPHATIDYLETHANOLAMINE-HYDROLYZING PHOSPHOLIPASE D"/>
    <property type="match status" value="1"/>
</dbReference>
<dbReference type="InterPro" id="IPR001279">
    <property type="entry name" value="Metallo-B-lactamas"/>
</dbReference>
<evidence type="ECO:0000313" key="2">
    <source>
        <dbReference type="EMBL" id="KAB8194412.1"/>
    </source>
</evidence>
<accession>A0A508AWP1</accession>
<evidence type="ECO:0000259" key="1">
    <source>
        <dbReference type="Pfam" id="PF12706"/>
    </source>
</evidence>
<dbReference type="GO" id="GO:0005737">
    <property type="term" value="C:cytoplasm"/>
    <property type="evidence" value="ECO:0007669"/>
    <property type="project" value="TreeGrafter"/>
</dbReference>
<keyword evidence="2" id="KW-0378">Hydrolase</keyword>
<feature type="domain" description="Metallo-beta-lactamase" evidence="1">
    <location>
        <begin position="97"/>
        <end position="291"/>
    </location>
</feature>
<protein>
    <submittedName>
        <fullName evidence="2">Hydrolase</fullName>
    </submittedName>
</protein>
<dbReference type="GO" id="GO:0016787">
    <property type="term" value="F:hydrolase activity"/>
    <property type="evidence" value="ECO:0007669"/>
    <property type="project" value="UniProtKB-KW"/>
</dbReference>
<dbReference type="Pfam" id="PF12706">
    <property type="entry name" value="Lactamase_B_2"/>
    <property type="match status" value="1"/>
</dbReference>
<name>A0A508AWP1_9GAMM</name>
<dbReference type="InterPro" id="IPR036866">
    <property type="entry name" value="RibonucZ/Hydroxyglut_hydro"/>
</dbReference>
<dbReference type="Gene3D" id="3.60.15.10">
    <property type="entry name" value="Ribonuclease Z/Hydroxyacylglutathione hydrolase-like"/>
    <property type="match status" value="1"/>
</dbReference>
<evidence type="ECO:0000313" key="3">
    <source>
        <dbReference type="Proteomes" id="UP000320431"/>
    </source>
</evidence>
<sequence length="360" mass="39506">MTPMSLSACSTLPYPQSPQYRDGAFRNPVAPAQPQGWRETLATIRRFMFDKPADAAPSQPPPVLPLSRARLLAAADGSLFRFGHSTVLLKLDGGFWLTDPVFSERASPVQWAGPRRFHPPPIGIAELPPLRGVILSHDHYDHLDRAAVLALAGRTERFVTPLGVGDLLIEWGVDADKVVQLDWWDEVRLGGLRLAATPAQHFSGRRPFTENPTLWASWVIVSESEGLRLFFSGDSGYFDGFATIGERYGPFDITLLECGAYDASWSGVHMHPEQTLQAHLDLRGRWLLPIHNGTFDLALHGWTDPLERISALAGEHRVDLATPMFGQALAIRQPQAGPAWWQAPGRAGGPVSARTAPGTP</sequence>